<sequence>MTAVVPSRAHPTTEERIPIRDVRPQVRGGAVPAKAVRGETLTISAVVFREGAGEVGANVVLYDAAGRRGPWTPMALVDADADRWEATVVVGPGRPGLWTYTVEAWADPVATWRRDAHLRIPAGVDVELTLAEGALLHERAALGIPDKDRREAVTAVAGALRDEASPSLRRLEATTGRAVVAALERHPLRELVTVSRPLPLLVERRRALVGSWYEMFPRSEGAVLRPGEPPVSGTFETAARRLPALAEMGFDVVYLPPVHPIGHTHRKGPDNTLTAGPHDVGSPWAIGSAEGGHDAVHPDLGTLDDFRRFVARAGELGLEVALDFALQCSPDHPWTAGHPEWFTRRADGTLATAENPPKKYEDIHPLSFETDFEGLVEETLRLLRHWMDQGVRIFRVDNPHTKPVSFWERVIGDIGLTDPDVVFLAEAFTRRAMVHALAQAGFQQSYTYFTWKNDKRELTEYASELALGSADFLRPNLFVNTPDILHGYLQDGGRPAFETRAVLAATLAPTWGIYAGYELCENEALAAGTEDYRHSEKYELRPRDWAAAEAAGTSIAPLITRLNQLRRAHPALQELRNLRFHHTDHGQVLAYSKQLVRPDGSADTVLAVVNLDPHHTGETTVTFDLAALGLPEDGSLKVRDELTGEIHTWGRHTYVRLEPGVAPAHLLVPLGPREAS</sequence>
<feature type="domain" description="Glycosyl hydrolase family 13 catalytic" evidence="8">
    <location>
        <begin position="210"/>
        <end position="566"/>
    </location>
</feature>
<dbReference type="GO" id="GO:0030979">
    <property type="term" value="P:alpha-glucan biosynthetic process"/>
    <property type="evidence" value="ECO:0007669"/>
    <property type="project" value="UniProtKB-UniRule"/>
</dbReference>
<comment type="similarity">
    <text evidence="6">Belongs to the glycosyl hydrolase 13 family. GlgE subfamily.</text>
</comment>
<dbReference type="GO" id="GO:0016758">
    <property type="term" value="F:hexosyltransferase activity"/>
    <property type="evidence" value="ECO:0007669"/>
    <property type="project" value="UniProtKB-UniRule"/>
</dbReference>
<feature type="binding site" evidence="6">
    <location>
        <position position="398"/>
    </location>
    <ligand>
        <name>alpha-maltose 1-phosphate</name>
        <dbReference type="ChEBI" id="CHEBI:63576"/>
    </ligand>
</feature>
<dbReference type="Gene3D" id="3.20.20.80">
    <property type="entry name" value="Glycosidases"/>
    <property type="match status" value="1"/>
</dbReference>
<evidence type="ECO:0000256" key="5">
    <source>
        <dbReference type="ARBA" id="ARBA00048735"/>
    </source>
</evidence>
<comment type="subunit">
    <text evidence="1 6">Homodimer.</text>
</comment>
<feature type="active site" description="Proton donor" evidence="6">
    <location>
        <position position="426"/>
    </location>
</feature>
<evidence type="ECO:0000256" key="1">
    <source>
        <dbReference type="ARBA" id="ARBA00011738"/>
    </source>
</evidence>
<feature type="binding site" evidence="6">
    <location>
        <begin position="537"/>
        <end position="538"/>
    </location>
    <ligand>
        <name>alpha-maltose 1-phosphate</name>
        <dbReference type="ChEBI" id="CHEBI:63576"/>
    </ligand>
</feature>
<dbReference type="SUPFAM" id="SSF51445">
    <property type="entry name" value="(Trans)glycosidases"/>
    <property type="match status" value="1"/>
</dbReference>
<feature type="binding site" evidence="6">
    <location>
        <position position="267"/>
    </location>
    <ligand>
        <name>alpha-maltose 1-phosphate</name>
        <dbReference type="ChEBI" id="CHEBI:63576"/>
    </ligand>
</feature>
<reference evidence="9" key="1">
    <citation type="submission" date="2024-07" db="EMBL/GenBank/DDBJ databases">
        <authorList>
            <person name="Yu S.T."/>
        </authorList>
    </citation>
    <scope>NUCLEOTIDE SEQUENCE</scope>
    <source>
        <strain evidence="9">R35</strain>
    </source>
</reference>
<keyword evidence="3 6" id="KW-0808">Transferase</keyword>
<evidence type="ECO:0000256" key="3">
    <source>
        <dbReference type="ARBA" id="ARBA00022679"/>
    </source>
</evidence>
<feature type="binding site" evidence="6">
    <location>
        <position position="327"/>
    </location>
    <ligand>
        <name>alpha-maltose 1-phosphate</name>
        <dbReference type="ChEBI" id="CHEBI:63576"/>
    </ligand>
</feature>
<dbReference type="InterPro" id="IPR017853">
    <property type="entry name" value="GH"/>
</dbReference>
<dbReference type="HAMAP" id="MF_02124">
    <property type="entry name" value="GlgE"/>
    <property type="match status" value="1"/>
</dbReference>
<keyword evidence="4 6" id="KW-0119">Carbohydrate metabolism</keyword>
<dbReference type="Pfam" id="PF11896">
    <property type="entry name" value="GlgE_dom_N_S"/>
    <property type="match status" value="1"/>
</dbReference>
<dbReference type="InterPro" id="IPR013780">
    <property type="entry name" value="Glyco_hydro_b"/>
</dbReference>
<comment type="catalytic activity">
    <reaction evidence="5 6">
        <text>alpha-maltose 1-phosphate + [(1-&gt;4)-alpha-D-glucosyl](n) = [(1-&gt;4)-alpha-D-glucosyl](n+2) + phosphate</text>
        <dbReference type="Rhea" id="RHEA:42692"/>
        <dbReference type="Rhea" id="RHEA-COMP:9584"/>
        <dbReference type="Rhea" id="RHEA-COMP:10183"/>
        <dbReference type="ChEBI" id="CHEBI:15444"/>
        <dbReference type="ChEBI" id="CHEBI:43474"/>
        <dbReference type="ChEBI" id="CHEBI:63576"/>
        <dbReference type="EC" id="2.4.99.16"/>
    </reaction>
</comment>
<dbReference type="PANTHER" id="PTHR47786">
    <property type="entry name" value="ALPHA-1,4-GLUCAN:MALTOSE-1-PHOSPHATE MALTOSYLTRANSFERASE"/>
    <property type="match status" value="1"/>
</dbReference>
<dbReference type="AlphaFoldDB" id="A0AB39SDX2"/>
<dbReference type="EMBL" id="CP163440">
    <property type="protein sequence ID" value="XDQ65380.1"/>
    <property type="molecule type" value="Genomic_DNA"/>
</dbReference>
<proteinExistence type="inferred from homology"/>
<dbReference type="InterPro" id="IPR006047">
    <property type="entry name" value="GH13_cat_dom"/>
</dbReference>
<evidence type="ECO:0000256" key="6">
    <source>
        <dbReference type="HAMAP-Rule" id="MF_02124"/>
    </source>
</evidence>
<dbReference type="EC" id="2.4.99.16" evidence="6"/>
<dbReference type="InterPro" id="IPR013783">
    <property type="entry name" value="Ig-like_fold"/>
</dbReference>
<evidence type="ECO:0000256" key="4">
    <source>
        <dbReference type="ARBA" id="ARBA00023277"/>
    </source>
</evidence>
<organism evidence="9">
    <name type="scientific">Streptomyces sp. R35</name>
    <dbReference type="NCBI Taxonomy" id="3238630"/>
    <lineage>
        <taxon>Bacteria</taxon>
        <taxon>Bacillati</taxon>
        <taxon>Actinomycetota</taxon>
        <taxon>Actinomycetes</taxon>
        <taxon>Kitasatosporales</taxon>
        <taxon>Streptomycetaceae</taxon>
        <taxon>Streptomyces</taxon>
    </lineage>
</organism>
<evidence type="ECO:0000256" key="7">
    <source>
        <dbReference type="SAM" id="MobiDB-lite"/>
    </source>
</evidence>
<dbReference type="InterPro" id="IPR049171">
    <property type="entry name" value="GLGE_C"/>
</dbReference>
<feature type="site" description="Transition state stabilizer" evidence="6">
    <location>
        <position position="483"/>
    </location>
</feature>
<dbReference type="Gene3D" id="1.20.58.80">
    <property type="entry name" value="Phosphotransferase system, lactose/cellobiose-type IIA subunit"/>
    <property type="match status" value="1"/>
</dbReference>
<dbReference type="Gene3D" id="2.60.40.1180">
    <property type="entry name" value="Golgi alpha-mannosidase II"/>
    <property type="match status" value="1"/>
</dbReference>
<feature type="binding site" evidence="6">
    <location>
        <position position="362"/>
    </location>
    <ligand>
        <name>alpha-maltose 1-phosphate</name>
        <dbReference type="ChEBI" id="CHEBI:63576"/>
    </ligand>
</feature>
<comment type="function">
    <text evidence="6">Maltosyltransferase that uses maltose 1-phosphate (M1P) as the sugar donor to elongate linear or branched alpha-(1-&gt;4)-glucans. Is involved in a branched alpha-glucan biosynthetic pathway from trehalose, together with TreS, Mak and GlgB.</text>
</comment>
<keyword evidence="2 6" id="KW-0328">Glycosyltransferase</keyword>
<dbReference type="InterPro" id="IPR021828">
    <property type="entry name" value="GlgE_dom_N/S"/>
</dbReference>
<evidence type="ECO:0000259" key="8">
    <source>
        <dbReference type="SMART" id="SM00642"/>
    </source>
</evidence>
<dbReference type="CDD" id="cd11344">
    <property type="entry name" value="AmyAc_GlgE_like"/>
    <property type="match status" value="1"/>
</dbReference>
<evidence type="ECO:0000256" key="2">
    <source>
        <dbReference type="ARBA" id="ARBA00022676"/>
    </source>
</evidence>
<dbReference type="PANTHER" id="PTHR47786:SF2">
    <property type="entry name" value="GLYCOSYL HYDROLASE FAMILY 13 CATALYTIC DOMAIN-CONTAINING PROTEIN"/>
    <property type="match status" value="1"/>
</dbReference>
<dbReference type="RefSeq" id="WP_369262060.1">
    <property type="nucleotide sequence ID" value="NZ_CP163440.1"/>
</dbReference>
<dbReference type="SMART" id="SM00642">
    <property type="entry name" value="Aamy"/>
    <property type="match status" value="1"/>
</dbReference>
<accession>A0AB39SDX2</accession>
<dbReference type="InterPro" id="IPR026585">
    <property type="entry name" value="GlgE"/>
</dbReference>
<feature type="active site" description="Nucleophile" evidence="6">
    <location>
        <position position="397"/>
    </location>
</feature>
<dbReference type="GO" id="GO:0004553">
    <property type="term" value="F:hydrolase activity, hydrolyzing O-glycosyl compounds"/>
    <property type="evidence" value="ECO:0007669"/>
    <property type="project" value="InterPro"/>
</dbReference>
<dbReference type="Pfam" id="PF21702">
    <property type="entry name" value="GLGE_C"/>
    <property type="match status" value="1"/>
</dbReference>
<feature type="region of interest" description="Disordered" evidence="7">
    <location>
        <begin position="268"/>
        <end position="291"/>
    </location>
</feature>
<dbReference type="Gene3D" id="2.60.40.10">
    <property type="entry name" value="Immunoglobulins"/>
    <property type="match status" value="1"/>
</dbReference>
<gene>
    <name evidence="6" type="primary">glgE</name>
    <name evidence="9" type="ORF">AB5J50_33625</name>
</gene>
<protein>
    <recommendedName>
        <fullName evidence="6">Alpha-1,4-glucan:maltose-1-phosphate maltosyltransferase</fullName>
        <shortName evidence="6">GMPMT</shortName>
        <ecNumber evidence="6">2.4.99.16</ecNumber>
    </recommendedName>
    <alternativeName>
        <fullName evidence="6">(1-&gt;4)-alpha-D-glucan:maltose-1-phosphate alpha-D-maltosyltransferase</fullName>
    </alternativeName>
</protein>
<evidence type="ECO:0000313" key="9">
    <source>
        <dbReference type="EMBL" id="XDQ65380.1"/>
    </source>
</evidence>
<name>A0AB39SDX2_9ACTN</name>